<dbReference type="PRINTS" id="PR00413">
    <property type="entry name" value="HADHALOGNASE"/>
</dbReference>
<dbReference type="AlphaFoldDB" id="A0A918CBH9"/>
<evidence type="ECO:0000313" key="2">
    <source>
        <dbReference type="Proteomes" id="UP000603865"/>
    </source>
</evidence>
<evidence type="ECO:0000313" key="1">
    <source>
        <dbReference type="EMBL" id="GGR13909.1"/>
    </source>
</evidence>
<dbReference type="EMBL" id="BMQL01000016">
    <property type="protein sequence ID" value="GGR13909.1"/>
    <property type="molecule type" value="Genomic_DNA"/>
</dbReference>
<sequence length="217" mass="23274">MNTVKGVIFDIDGTLVDSNDAHTRAWVQAFHSEGLDISFETVRPLIGMGSDQLVPKVSGVEKDTPEFKRLGDAWKRHFQSEELPHLKGQPGARSLLLALQSRGLKLIVGTSADEALVGDLLKIAGVQDILTQHTTASEVEASKPEPDIVQAAVKKLGLPPSEVLMVGDTPFDVESAGKAGVKTVFLRCGGDDRTQHAAAVYDSPQDFLDHLDSSPLA</sequence>
<dbReference type="InterPro" id="IPR050155">
    <property type="entry name" value="HAD-like_hydrolase_sf"/>
</dbReference>
<keyword evidence="2" id="KW-1185">Reference proteome</keyword>
<dbReference type="GO" id="GO:0005829">
    <property type="term" value="C:cytosol"/>
    <property type="evidence" value="ECO:0007669"/>
    <property type="project" value="TreeGrafter"/>
</dbReference>
<dbReference type="PANTHER" id="PTHR43434:SF16">
    <property type="entry name" value="BLL8046 PROTEIN"/>
    <property type="match status" value="1"/>
</dbReference>
<proteinExistence type="predicted"/>
<evidence type="ECO:0008006" key="3">
    <source>
        <dbReference type="Google" id="ProtNLM"/>
    </source>
</evidence>
<gene>
    <name evidence="1" type="ORF">GCM10008957_28430</name>
</gene>
<dbReference type="SFLD" id="SFLDG01135">
    <property type="entry name" value="C1.5.6:_HAD__Beta-PGM__Phospha"/>
    <property type="match status" value="1"/>
</dbReference>
<comment type="caution">
    <text evidence="1">The sequence shown here is derived from an EMBL/GenBank/DDBJ whole genome shotgun (WGS) entry which is preliminary data.</text>
</comment>
<dbReference type="SFLD" id="SFLDS00003">
    <property type="entry name" value="Haloacid_Dehalogenase"/>
    <property type="match status" value="1"/>
</dbReference>
<dbReference type="InterPro" id="IPR023214">
    <property type="entry name" value="HAD_sf"/>
</dbReference>
<name>A0A918CBH9_9DEIO</name>
<dbReference type="InterPro" id="IPR041492">
    <property type="entry name" value="HAD_2"/>
</dbReference>
<dbReference type="InterPro" id="IPR036412">
    <property type="entry name" value="HAD-like_sf"/>
</dbReference>
<reference evidence="1" key="2">
    <citation type="submission" date="2020-09" db="EMBL/GenBank/DDBJ databases">
        <authorList>
            <person name="Sun Q."/>
            <person name="Ohkuma M."/>
        </authorList>
    </citation>
    <scope>NUCLEOTIDE SEQUENCE</scope>
    <source>
        <strain evidence="1">JCM 31311</strain>
    </source>
</reference>
<protein>
    <recommendedName>
        <fullName evidence="3">HAD family hydrolase</fullName>
    </recommendedName>
</protein>
<dbReference type="Gene3D" id="1.10.150.240">
    <property type="entry name" value="Putative phosphatase, domain 2"/>
    <property type="match status" value="1"/>
</dbReference>
<dbReference type="RefSeq" id="WP_189091178.1">
    <property type="nucleotide sequence ID" value="NZ_BMQL01000016.1"/>
</dbReference>
<reference evidence="1" key="1">
    <citation type="journal article" date="2014" name="Int. J. Syst. Evol. Microbiol.">
        <title>Complete genome sequence of Corynebacterium casei LMG S-19264T (=DSM 44701T), isolated from a smear-ripened cheese.</title>
        <authorList>
            <consortium name="US DOE Joint Genome Institute (JGI-PGF)"/>
            <person name="Walter F."/>
            <person name="Albersmeier A."/>
            <person name="Kalinowski J."/>
            <person name="Ruckert C."/>
        </authorList>
    </citation>
    <scope>NUCLEOTIDE SEQUENCE</scope>
    <source>
        <strain evidence="1">JCM 31311</strain>
    </source>
</reference>
<dbReference type="InterPro" id="IPR023198">
    <property type="entry name" value="PGP-like_dom2"/>
</dbReference>
<accession>A0A918CBH9</accession>
<dbReference type="PANTHER" id="PTHR43434">
    <property type="entry name" value="PHOSPHOGLYCOLATE PHOSPHATASE"/>
    <property type="match status" value="1"/>
</dbReference>
<dbReference type="Pfam" id="PF13419">
    <property type="entry name" value="HAD_2"/>
    <property type="match status" value="1"/>
</dbReference>
<dbReference type="NCBIfam" id="TIGR01509">
    <property type="entry name" value="HAD-SF-IA-v3"/>
    <property type="match status" value="1"/>
</dbReference>
<organism evidence="1 2">
    <name type="scientific">Deinococcus ruber</name>
    <dbReference type="NCBI Taxonomy" id="1848197"/>
    <lineage>
        <taxon>Bacteria</taxon>
        <taxon>Thermotogati</taxon>
        <taxon>Deinococcota</taxon>
        <taxon>Deinococci</taxon>
        <taxon>Deinococcales</taxon>
        <taxon>Deinococcaceae</taxon>
        <taxon>Deinococcus</taxon>
    </lineage>
</organism>
<dbReference type="GO" id="GO:0006281">
    <property type="term" value="P:DNA repair"/>
    <property type="evidence" value="ECO:0007669"/>
    <property type="project" value="TreeGrafter"/>
</dbReference>
<dbReference type="NCBIfam" id="TIGR01549">
    <property type="entry name" value="HAD-SF-IA-v1"/>
    <property type="match status" value="1"/>
</dbReference>
<dbReference type="GO" id="GO:0008967">
    <property type="term" value="F:phosphoglycolate phosphatase activity"/>
    <property type="evidence" value="ECO:0007669"/>
    <property type="project" value="TreeGrafter"/>
</dbReference>
<dbReference type="SFLD" id="SFLDG01129">
    <property type="entry name" value="C1.5:_HAD__Beta-PGM__Phosphata"/>
    <property type="match status" value="1"/>
</dbReference>
<dbReference type="SUPFAM" id="SSF56784">
    <property type="entry name" value="HAD-like"/>
    <property type="match status" value="1"/>
</dbReference>
<dbReference type="InterPro" id="IPR006439">
    <property type="entry name" value="HAD-SF_hydro_IA"/>
</dbReference>
<dbReference type="Proteomes" id="UP000603865">
    <property type="component" value="Unassembled WGS sequence"/>
</dbReference>
<dbReference type="Gene3D" id="3.40.50.1000">
    <property type="entry name" value="HAD superfamily/HAD-like"/>
    <property type="match status" value="1"/>
</dbReference>